<evidence type="ECO:0000313" key="2">
    <source>
        <dbReference type="Proteomes" id="UP000005984"/>
    </source>
</evidence>
<dbReference type="HOGENOM" id="CLU_784455_0_0_9"/>
<dbReference type="EMBL" id="ABYO01000016">
    <property type="protein sequence ID" value="EEI87061.1"/>
    <property type="molecule type" value="Genomic_DNA"/>
</dbReference>
<comment type="caution">
    <text evidence="1">The sequence shown here is derived from an EMBL/GenBank/DDBJ whole genome shotgun (WGS) entry which is preliminary data.</text>
</comment>
<gene>
    <name evidence="1" type="ORF">HMPREF0072_0294</name>
</gene>
<proteinExistence type="predicted"/>
<protein>
    <submittedName>
        <fullName evidence="1">Uncharacterized protein</fullName>
    </submittedName>
</protein>
<name>C2BD74_9FIRM</name>
<sequence length="353" mass="41773">MTKNDKTTINGDDLRALIPFLACNSDYSFAVINSIYHEYKYDRGHKTSPLYIFTEKEFKNYITTKNRKPSNEKPYLTPIYDISSDQTVWFNLYTDKNFDAYKPNNPSQVREEIKIIFNSLVEFYNRHMIVVKFDTDEIYKDSYKYYNLEERELIFYDYKGLVEKIYVLLEVLLKSVFMTDNKILINLVFYEVLNRKVVLSIIDNEYSDISINQLQNIYEYSRIILEFINTLLADPGYIESGDPDENSVVDQRENINSIIFSDKDIIEVFSEIQDYKMNLLLNSIDEINILQSYKHWNLGDKNKYIASIKDIDSMKDLSNKLNSYSDEKVKAILLNNQYNLQIIRSKKNNVKQA</sequence>
<keyword evidence="2" id="KW-1185">Reference proteome</keyword>
<reference evidence="1 2" key="1">
    <citation type="submission" date="2008-10" db="EMBL/GenBank/DDBJ databases">
        <authorList>
            <person name="Qin X."/>
            <person name="Bachman B."/>
            <person name="Battles P."/>
            <person name="Bell A."/>
            <person name="Bess C."/>
            <person name="Bickham C."/>
            <person name="Chaboub L."/>
            <person name="Chen D."/>
            <person name="Coyle M."/>
            <person name="Deiros D.R."/>
            <person name="Dinh H."/>
            <person name="Forbes L."/>
            <person name="Fowler G."/>
            <person name="Francisco L."/>
            <person name="Fu Q."/>
            <person name="Gubbala S."/>
            <person name="Hale W."/>
            <person name="Han Y."/>
            <person name="Hemphill L."/>
            <person name="Highlander S.K."/>
            <person name="Hirani K."/>
            <person name="Hogues M."/>
            <person name="Jackson L."/>
            <person name="Jakkamsetti A."/>
            <person name="Javaid M."/>
            <person name="Jiang H."/>
            <person name="Korchina V."/>
            <person name="Kovar C."/>
            <person name="Lara F."/>
            <person name="Lee S."/>
            <person name="Mata R."/>
            <person name="Mathew T."/>
            <person name="Moen C."/>
            <person name="Morales K."/>
            <person name="Munidasa M."/>
            <person name="Nazareth L."/>
            <person name="Ngo R."/>
            <person name="Nguyen L."/>
            <person name="Okwuonu G."/>
            <person name="Ongeri F."/>
            <person name="Patil S."/>
            <person name="Petrosino J."/>
            <person name="Pham C."/>
            <person name="Pham P."/>
            <person name="Pu L.-L."/>
            <person name="Puazo M."/>
            <person name="Raj R."/>
            <person name="Reid J."/>
            <person name="Rouhana J."/>
            <person name="Saada N."/>
            <person name="Shang Y."/>
            <person name="Simmons D."/>
            <person name="Thornton R."/>
            <person name="Warren J."/>
            <person name="Weissenberger G."/>
            <person name="Zhang J."/>
            <person name="Zhang L."/>
            <person name="Zhou C."/>
            <person name="Zhu D."/>
            <person name="Muzny D."/>
            <person name="Worley K."/>
            <person name="Gibbs R."/>
        </authorList>
    </citation>
    <scope>NUCLEOTIDE SEQUENCE [LARGE SCALE GENOMIC DNA]</scope>
    <source>
        <strain evidence="1 2">ATCC 51172</strain>
    </source>
</reference>
<accession>C2BD74</accession>
<dbReference type="AlphaFoldDB" id="C2BD74"/>
<organism evidence="1 2">
    <name type="scientific">Anaerococcus lactolyticus ATCC 51172</name>
    <dbReference type="NCBI Taxonomy" id="525254"/>
    <lineage>
        <taxon>Bacteria</taxon>
        <taxon>Bacillati</taxon>
        <taxon>Bacillota</taxon>
        <taxon>Tissierellia</taxon>
        <taxon>Tissierellales</taxon>
        <taxon>Peptoniphilaceae</taxon>
        <taxon>Anaerococcus</taxon>
    </lineage>
</organism>
<dbReference type="STRING" id="525254.HMPREF0072_0294"/>
<dbReference type="Proteomes" id="UP000005984">
    <property type="component" value="Unassembled WGS sequence"/>
</dbReference>
<evidence type="ECO:0000313" key="1">
    <source>
        <dbReference type="EMBL" id="EEI87061.1"/>
    </source>
</evidence>
<dbReference type="RefSeq" id="WP_004827402.1">
    <property type="nucleotide sequence ID" value="NZ_GG666045.1"/>
</dbReference>